<dbReference type="Pfam" id="PF01494">
    <property type="entry name" value="FAD_binding_3"/>
    <property type="match status" value="1"/>
</dbReference>
<keyword evidence="3" id="KW-0285">Flavoprotein</keyword>
<evidence type="ECO:0008006" key="10">
    <source>
        <dbReference type="Google" id="ProtNLM"/>
    </source>
</evidence>
<evidence type="ECO:0000256" key="3">
    <source>
        <dbReference type="ARBA" id="ARBA00022630"/>
    </source>
</evidence>
<comment type="similarity">
    <text evidence="2">Belongs to the PheA/TfdB FAD monooxygenase family.</text>
</comment>
<dbReference type="OrthoDB" id="2690153at2759"/>
<dbReference type="InterPro" id="IPR002938">
    <property type="entry name" value="FAD-bd"/>
</dbReference>
<comment type="cofactor">
    <cofactor evidence="1">
        <name>FAD</name>
        <dbReference type="ChEBI" id="CHEBI:57692"/>
    </cofactor>
</comment>
<proteinExistence type="inferred from homology"/>
<evidence type="ECO:0000256" key="2">
    <source>
        <dbReference type="ARBA" id="ARBA00007801"/>
    </source>
</evidence>
<keyword evidence="4" id="KW-0274">FAD</keyword>
<evidence type="ECO:0000259" key="6">
    <source>
        <dbReference type="Pfam" id="PF01494"/>
    </source>
</evidence>
<dbReference type="InterPro" id="IPR038220">
    <property type="entry name" value="PHOX_C_sf"/>
</dbReference>
<comment type="caution">
    <text evidence="8">The sequence shown here is derived from an EMBL/GenBank/DDBJ whole genome shotgun (WGS) entry which is preliminary data.</text>
</comment>
<dbReference type="Gene3D" id="3.30.9.10">
    <property type="entry name" value="D-Amino Acid Oxidase, subunit A, domain 2"/>
    <property type="match status" value="1"/>
</dbReference>
<sequence>MPVLSLSKTHYSRALFLEQAKTSGLFVQELSKLGVEVEHGWELLDTKVVEDSNDKSRRYVESILRKPISGSRTDRSAAILGEVEPLEESSDCEYEIQTVRSDYLIAADGGRSTVRHKLDIPFPGITRNNKTFIWDGTFESDTSMLGVSNITGTNKKNMRCIPLSDGLYRVAIDAGVFEAGKDMESILKDLTVEKFEKLASDCIAPSKFKIIETAWLTCFKVNERRAEHFNHKNRIFLAGDAAHIQSPSGGQGLNIGLQDAHNLAWKLGLVLNKVAPESLLGTYDEREAMADRAIALSSKLFTESREEGTIAFMKRRAYYFVVPPVLRFLMHIGFAPENPRALLEVKYKENALNRVSAAPSVDSSAFEIGIRAPDGLVRTVPGAQEKAKELRLHDITTGIGRFHILVFVSDMLASSSPTVTSGISTTNLKELEHSIDNFVPRWRGKWSYASPINDGYPDNDIFKVNVIAASLGPSVNSSAFINRSVGNGKIFMDGSKSVHSSYNFSCENGHGGIVVVRPDSHVSFRVEGAGEQAWKAVDHYFASILSAV</sequence>
<evidence type="ECO:0000313" key="8">
    <source>
        <dbReference type="EMBL" id="KAF9584096.1"/>
    </source>
</evidence>
<dbReference type="InterPro" id="IPR036188">
    <property type="entry name" value="FAD/NAD-bd_sf"/>
</dbReference>
<dbReference type="Pfam" id="PF07976">
    <property type="entry name" value="Phe_hydrox_dim"/>
    <property type="match status" value="1"/>
</dbReference>
<evidence type="ECO:0000259" key="7">
    <source>
        <dbReference type="Pfam" id="PF07976"/>
    </source>
</evidence>
<dbReference type="SUPFAM" id="SSF51905">
    <property type="entry name" value="FAD/NAD(P)-binding domain"/>
    <property type="match status" value="1"/>
</dbReference>
<dbReference type="SUPFAM" id="SSF52833">
    <property type="entry name" value="Thioredoxin-like"/>
    <property type="match status" value="1"/>
</dbReference>
<evidence type="ECO:0000313" key="9">
    <source>
        <dbReference type="Proteomes" id="UP000780801"/>
    </source>
</evidence>
<dbReference type="GO" id="GO:0016709">
    <property type="term" value="F:oxidoreductase activity, acting on paired donors, with incorporation or reduction of molecular oxygen, NAD(P)H as one donor, and incorporation of one atom of oxygen"/>
    <property type="evidence" value="ECO:0007669"/>
    <property type="project" value="UniProtKB-ARBA"/>
</dbReference>
<dbReference type="PANTHER" id="PTHR43004:SF19">
    <property type="entry name" value="BINDING MONOOXYGENASE, PUTATIVE (JCVI)-RELATED"/>
    <property type="match status" value="1"/>
</dbReference>
<dbReference type="InterPro" id="IPR012941">
    <property type="entry name" value="Phe_hydrox_C_dim_dom"/>
</dbReference>
<gene>
    <name evidence="8" type="ORF">BGW38_007591</name>
</gene>
<dbReference type="EMBL" id="JAABOA010000502">
    <property type="protein sequence ID" value="KAF9584096.1"/>
    <property type="molecule type" value="Genomic_DNA"/>
</dbReference>
<dbReference type="Proteomes" id="UP000780801">
    <property type="component" value="Unassembled WGS sequence"/>
</dbReference>
<name>A0A9P6KGI5_9FUNG</name>
<dbReference type="InterPro" id="IPR050641">
    <property type="entry name" value="RIFMO-like"/>
</dbReference>
<protein>
    <recommendedName>
        <fullName evidence="10">FAD-binding domain-containing protein</fullName>
    </recommendedName>
</protein>
<evidence type="ECO:0000256" key="5">
    <source>
        <dbReference type="ARBA" id="ARBA00023002"/>
    </source>
</evidence>
<dbReference type="Gene3D" id="3.50.50.60">
    <property type="entry name" value="FAD/NAD(P)-binding domain"/>
    <property type="match status" value="1"/>
</dbReference>
<keyword evidence="5" id="KW-0560">Oxidoreductase</keyword>
<dbReference type="GO" id="GO:0071949">
    <property type="term" value="F:FAD binding"/>
    <property type="evidence" value="ECO:0007669"/>
    <property type="project" value="InterPro"/>
</dbReference>
<reference evidence="8" key="1">
    <citation type="journal article" date="2020" name="Fungal Divers.">
        <title>Resolving the Mortierellaceae phylogeny through synthesis of multi-gene phylogenetics and phylogenomics.</title>
        <authorList>
            <person name="Vandepol N."/>
            <person name="Liber J."/>
            <person name="Desiro A."/>
            <person name="Na H."/>
            <person name="Kennedy M."/>
            <person name="Barry K."/>
            <person name="Grigoriev I.V."/>
            <person name="Miller A.N."/>
            <person name="O'Donnell K."/>
            <person name="Stajich J.E."/>
            <person name="Bonito G."/>
        </authorList>
    </citation>
    <scope>NUCLEOTIDE SEQUENCE</scope>
    <source>
        <strain evidence="8">KOD1015</strain>
    </source>
</reference>
<accession>A0A9P6KGI5</accession>
<organism evidence="8 9">
    <name type="scientific">Lunasporangiospora selenospora</name>
    <dbReference type="NCBI Taxonomy" id="979761"/>
    <lineage>
        <taxon>Eukaryota</taxon>
        <taxon>Fungi</taxon>
        <taxon>Fungi incertae sedis</taxon>
        <taxon>Mucoromycota</taxon>
        <taxon>Mortierellomycotina</taxon>
        <taxon>Mortierellomycetes</taxon>
        <taxon>Mortierellales</taxon>
        <taxon>Mortierellaceae</taxon>
        <taxon>Lunasporangiospora</taxon>
    </lineage>
</organism>
<evidence type="ECO:0000256" key="4">
    <source>
        <dbReference type="ARBA" id="ARBA00022827"/>
    </source>
</evidence>
<dbReference type="InterPro" id="IPR036249">
    <property type="entry name" value="Thioredoxin-like_sf"/>
</dbReference>
<dbReference type="PANTHER" id="PTHR43004">
    <property type="entry name" value="TRK SYSTEM POTASSIUM UPTAKE PROTEIN"/>
    <property type="match status" value="1"/>
</dbReference>
<dbReference type="Gene3D" id="3.40.30.20">
    <property type="match status" value="1"/>
</dbReference>
<feature type="domain" description="FAD-binding" evidence="6">
    <location>
        <begin position="95"/>
        <end position="293"/>
    </location>
</feature>
<feature type="domain" description="Phenol hydroxylase-like C-terminal dimerisation" evidence="7">
    <location>
        <begin position="345"/>
        <end position="546"/>
    </location>
</feature>
<keyword evidence="9" id="KW-1185">Reference proteome</keyword>
<dbReference type="PRINTS" id="PR00420">
    <property type="entry name" value="RNGMNOXGNASE"/>
</dbReference>
<evidence type="ECO:0000256" key="1">
    <source>
        <dbReference type="ARBA" id="ARBA00001974"/>
    </source>
</evidence>
<dbReference type="AlphaFoldDB" id="A0A9P6KGI5"/>